<evidence type="ECO:0000313" key="6">
    <source>
        <dbReference type="EMBL" id="CAL4772780.1"/>
    </source>
</evidence>
<name>A0A9P1C679_9DINO</name>
<dbReference type="AlphaFoldDB" id="A0A9P1C679"/>
<feature type="region of interest" description="Disordered" evidence="3">
    <location>
        <begin position="123"/>
        <end position="148"/>
    </location>
</feature>
<dbReference type="InterPro" id="IPR008974">
    <property type="entry name" value="TRAF-like"/>
</dbReference>
<dbReference type="OrthoDB" id="276558at2759"/>
<dbReference type="Proteomes" id="UP001152797">
    <property type="component" value="Unassembled WGS sequence"/>
</dbReference>
<evidence type="ECO:0000313" key="7">
    <source>
        <dbReference type="Proteomes" id="UP001152797"/>
    </source>
</evidence>
<feature type="repeat" description="ARM" evidence="2">
    <location>
        <begin position="534"/>
        <end position="562"/>
    </location>
</feature>
<proteinExistence type="predicted"/>
<dbReference type="PANTHER" id="PTHR22895:SF0">
    <property type="entry name" value="ARMADILLO REPEAT-CONTAINING PROTEIN 6"/>
    <property type="match status" value="1"/>
</dbReference>
<keyword evidence="7" id="KW-1185">Reference proteome</keyword>
<evidence type="ECO:0000313" key="5">
    <source>
        <dbReference type="EMBL" id="CAL1138843.1"/>
    </source>
</evidence>
<dbReference type="SUPFAM" id="SSF49599">
    <property type="entry name" value="TRAF domain-like"/>
    <property type="match status" value="1"/>
</dbReference>
<sequence length="731" mass="78194">MDSYEVGEAVYSELLTVNGFSFRLAVYPQGLHAKFPCVAAFVEAEAPKDDEWCYRGVKFQVTLINCIDYRVSIGRIDQGDFHDVHMDRGWADLLPQELATEDRGWVSSSGSLVIRAACSGPLGRRPERPAGPAAATAPSASPAPPTVYGKALGSQGASIESLVSDLKTLEADLQRSAARALYDLCVGKDATALRHKQQAAEAGAIEALVAAMKTHHADARVQSWAACPVASICSGDDEAAAQRKRQAVEAGALEAMVAAMTWHQDEAKVQVWAACMVDRICQGSDVAGLDRKQQAVEAGWLEALVSAMKAHADDEDVQFHSAKALHNICGDSAVRWKQQAAKAGAIEALVAAMVAHREDVKVQGWAAGALYSLCSAEDAAGTKLKHQVFKAGGLEVLLAALQLEDVRCRTWSACAGLRICCGEDSAAKKQRQHAMEVGFTTSLASSISALATALHSDDVELRGCGAWALWKLWEVMEDEMPQRAVEAGVLEALVYALNSRDVELQRPCVNVLYSTCVGEDAAALERKQRAAQAGSLEALVDAMKHSKDADLQRDAACALGNLCSGDDQLAQQRMLRAAEASAVLALQEALTFCEGDEELSEAIKELIRRMEEVLRKARMEEDGASTVAFLEAAIPAERQHVQLEVDDEPAVPEEPAAAVPFAITTSLALPSVETQPHYTPSIPSSQLREGLGGLSGLSISGPVPVMTPNNCFEPQYVPMPAFAEDVSELPV</sequence>
<dbReference type="InterPro" id="IPR000225">
    <property type="entry name" value="Armadillo"/>
</dbReference>
<dbReference type="InterPro" id="IPR011989">
    <property type="entry name" value="ARM-like"/>
</dbReference>
<protein>
    <submittedName>
        <fullName evidence="6">Poly [ADP-ribose] polymerase (PARP)</fullName>
    </submittedName>
</protein>
<evidence type="ECO:0000256" key="2">
    <source>
        <dbReference type="PROSITE-ProRule" id="PRU00259"/>
    </source>
</evidence>
<organism evidence="4">
    <name type="scientific">Cladocopium goreaui</name>
    <dbReference type="NCBI Taxonomy" id="2562237"/>
    <lineage>
        <taxon>Eukaryota</taxon>
        <taxon>Sar</taxon>
        <taxon>Alveolata</taxon>
        <taxon>Dinophyceae</taxon>
        <taxon>Suessiales</taxon>
        <taxon>Symbiodiniaceae</taxon>
        <taxon>Cladocopium</taxon>
    </lineage>
</organism>
<dbReference type="EMBL" id="CAMXCT010000993">
    <property type="protein sequence ID" value="CAI3985468.1"/>
    <property type="molecule type" value="Genomic_DNA"/>
</dbReference>
<dbReference type="SUPFAM" id="SSF48371">
    <property type="entry name" value="ARM repeat"/>
    <property type="match status" value="1"/>
</dbReference>
<evidence type="ECO:0000256" key="3">
    <source>
        <dbReference type="SAM" id="MobiDB-lite"/>
    </source>
</evidence>
<reference evidence="4" key="1">
    <citation type="submission" date="2022-10" db="EMBL/GenBank/DDBJ databases">
        <authorList>
            <person name="Chen Y."/>
            <person name="Dougan E. K."/>
            <person name="Chan C."/>
            <person name="Rhodes N."/>
            <person name="Thang M."/>
        </authorList>
    </citation>
    <scope>NUCLEOTIDE SEQUENCE</scope>
</reference>
<dbReference type="CDD" id="cd00121">
    <property type="entry name" value="MATH"/>
    <property type="match status" value="1"/>
</dbReference>
<dbReference type="SMART" id="SM00185">
    <property type="entry name" value="ARM"/>
    <property type="match status" value="7"/>
</dbReference>
<keyword evidence="1" id="KW-0677">Repeat</keyword>
<feature type="compositionally biased region" description="Low complexity" evidence="3">
    <location>
        <begin position="130"/>
        <end position="140"/>
    </location>
</feature>
<feature type="repeat" description="ARM" evidence="2">
    <location>
        <begin position="299"/>
        <end position="328"/>
    </location>
</feature>
<accession>A0A9P1C679</accession>
<comment type="caution">
    <text evidence="4">The sequence shown here is derived from an EMBL/GenBank/DDBJ whole genome shotgun (WGS) entry which is preliminary data.</text>
</comment>
<gene>
    <name evidence="4" type="ORF">C1SCF055_LOCUS12912</name>
</gene>
<dbReference type="InterPro" id="IPR016024">
    <property type="entry name" value="ARM-type_fold"/>
</dbReference>
<dbReference type="Pfam" id="PF00514">
    <property type="entry name" value="Arm"/>
    <property type="match status" value="1"/>
</dbReference>
<reference evidence="5" key="2">
    <citation type="submission" date="2024-04" db="EMBL/GenBank/DDBJ databases">
        <authorList>
            <person name="Chen Y."/>
            <person name="Shah S."/>
            <person name="Dougan E. K."/>
            <person name="Thang M."/>
            <person name="Chan C."/>
        </authorList>
    </citation>
    <scope>NUCLEOTIDE SEQUENCE [LARGE SCALE GENOMIC DNA]</scope>
</reference>
<dbReference type="EMBL" id="CAMXCT020000993">
    <property type="protein sequence ID" value="CAL1138843.1"/>
    <property type="molecule type" value="Genomic_DNA"/>
</dbReference>
<dbReference type="Gene3D" id="1.25.10.10">
    <property type="entry name" value="Leucine-rich Repeat Variant"/>
    <property type="match status" value="2"/>
</dbReference>
<evidence type="ECO:0000256" key="1">
    <source>
        <dbReference type="ARBA" id="ARBA00022737"/>
    </source>
</evidence>
<dbReference type="PANTHER" id="PTHR22895">
    <property type="entry name" value="ARMADILLO REPEAT-CONTAINING PROTEIN 6"/>
    <property type="match status" value="1"/>
</dbReference>
<dbReference type="Gene3D" id="2.60.210.10">
    <property type="entry name" value="Apoptosis, Tumor Necrosis Factor Receptor Associated Protein 2, Chain A"/>
    <property type="match status" value="1"/>
</dbReference>
<dbReference type="EMBL" id="CAMXCT030000993">
    <property type="protein sequence ID" value="CAL4772780.1"/>
    <property type="molecule type" value="Genomic_DNA"/>
</dbReference>
<evidence type="ECO:0000313" key="4">
    <source>
        <dbReference type="EMBL" id="CAI3985468.1"/>
    </source>
</evidence>
<dbReference type="InterPro" id="IPR002083">
    <property type="entry name" value="MATH/TRAF_dom"/>
</dbReference>
<dbReference type="PROSITE" id="PS50176">
    <property type="entry name" value="ARM_REPEAT"/>
    <property type="match status" value="2"/>
</dbReference>